<proteinExistence type="predicted"/>
<name>A0AA36GL81_CYLNA</name>
<keyword evidence="2" id="KW-1185">Reference proteome</keyword>
<organism evidence="1 2">
    <name type="scientific">Cylicocyclus nassatus</name>
    <name type="common">Nematode worm</name>
    <dbReference type="NCBI Taxonomy" id="53992"/>
    <lineage>
        <taxon>Eukaryota</taxon>
        <taxon>Metazoa</taxon>
        <taxon>Ecdysozoa</taxon>
        <taxon>Nematoda</taxon>
        <taxon>Chromadorea</taxon>
        <taxon>Rhabditida</taxon>
        <taxon>Rhabditina</taxon>
        <taxon>Rhabditomorpha</taxon>
        <taxon>Strongyloidea</taxon>
        <taxon>Strongylidae</taxon>
        <taxon>Cylicocyclus</taxon>
    </lineage>
</organism>
<reference evidence="1" key="1">
    <citation type="submission" date="2023-07" db="EMBL/GenBank/DDBJ databases">
        <authorList>
            <consortium name="CYATHOMIX"/>
        </authorList>
    </citation>
    <scope>NUCLEOTIDE SEQUENCE</scope>
    <source>
        <strain evidence="1">N/A</strain>
    </source>
</reference>
<comment type="caution">
    <text evidence="1">The sequence shown here is derived from an EMBL/GenBank/DDBJ whole genome shotgun (WGS) entry which is preliminary data.</text>
</comment>
<dbReference type="Proteomes" id="UP001176961">
    <property type="component" value="Unassembled WGS sequence"/>
</dbReference>
<dbReference type="AlphaFoldDB" id="A0AA36GL81"/>
<gene>
    <name evidence="1" type="ORF">CYNAS_LOCUS6134</name>
</gene>
<sequence>MEILKVGFENEDRNRFLVLGGEGSSGEKILVLDRQVQLQVFVKIKELVSEALHVLRGNIGPKRPMEKREAVWNATAGDPNVSESLDSRVLGFKARTWAFYDVSLHSARVTDALTLQTFGSSNHAIRIIKYSV</sequence>
<evidence type="ECO:0000313" key="2">
    <source>
        <dbReference type="Proteomes" id="UP001176961"/>
    </source>
</evidence>
<evidence type="ECO:0000313" key="1">
    <source>
        <dbReference type="EMBL" id="CAJ0594151.1"/>
    </source>
</evidence>
<protein>
    <submittedName>
        <fullName evidence="1">Uncharacterized protein</fullName>
    </submittedName>
</protein>
<accession>A0AA36GL81</accession>
<dbReference type="EMBL" id="CATQJL010000112">
    <property type="protein sequence ID" value="CAJ0594151.1"/>
    <property type="molecule type" value="Genomic_DNA"/>
</dbReference>